<dbReference type="EMBL" id="JAVDPF010000001">
    <property type="protein sequence ID" value="KAL1886278.1"/>
    <property type="molecule type" value="Genomic_DNA"/>
</dbReference>
<evidence type="ECO:0000313" key="3">
    <source>
        <dbReference type="EMBL" id="KAL1886278.1"/>
    </source>
</evidence>
<name>A0ABR3YDR4_9EURO</name>
<reference evidence="3 4" key="1">
    <citation type="journal article" date="2024" name="IMA Fungus">
        <title>IMA Genome - F19 : A genome assembly and annotation guide to empower mycologists, including annotated draft genome sequences of Ceratocystis pirilliformis, Diaporthe australafricana, Fusarium ophioides, Paecilomyces lecythidis, and Sporothrix stenoceras.</title>
        <authorList>
            <person name="Aylward J."/>
            <person name="Wilson A.M."/>
            <person name="Visagie C.M."/>
            <person name="Spraker J."/>
            <person name="Barnes I."/>
            <person name="Buitendag C."/>
            <person name="Ceriani C."/>
            <person name="Del Mar Angel L."/>
            <person name="du Plessis D."/>
            <person name="Fuchs T."/>
            <person name="Gasser K."/>
            <person name="Kramer D."/>
            <person name="Li W."/>
            <person name="Munsamy K."/>
            <person name="Piso A."/>
            <person name="Price J.L."/>
            <person name="Sonnekus B."/>
            <person name="Thomas C."/>
            <person name="van der Nest A."/>
            <person name="van Dijk A."/>
            <person name="van Heerden A."/>
            <person name="van Vuuren N."/>
            <person name="Yilmaz N."/>
            <person name="Duong T.A."/>
            <person name="van der Merwe N.A."/>
            <person name="Wingfield M.J."/>
            <person name="Wingfield B.D."/>
        </authorList>
    </citation>
    <scope>NUCLEOTIDE SEQUENCE [LARGE SCALE GENOMIC DNA]</scope>
    <source>
        <strain evidence="3 4">CMW 18167</strain>
    </source>
</reference>
<proteinExistence type="predicted"/>
<feature type="compositionally biased region" description="Low complexity" evidence="1">
    <location>
        <begin position="224"/>
        <end position="237"/>
    </location>
</feature>
<evidence type="ECO:0000256" key="1">
    <source>
        <dbReference type="SAM" id="MobiDB-lite"/>
    </source>
</evidence>
<feature type="chain" id="PRO_5045831486" evidence="2">
    <location>
        <begin position="22"/>
        <end position="279"/>
    </location>
</feature>
<feature type="compositionally biased region" description="Polar residues" evidence="1">
    <location>
        <begin position="57"/>
        <end position="67"/>
    </location>
</feature>
<evidence type="ECO:0000256" key="2">
    <source>
        <dbReference type="SAM" id="SignalP"/>
    </source>
</evidence>
<protein>
    <submittedName>
        <fullName evidence="3">Uncharacterized protein</fullName>
    </submittedName>
</protein>
<comment type="caution">
    <text evidence="3">The sequence shown here is derived from an EMBL/GenBank/DDBJ whole genome shotgun (WGS) entry which is preliminary data.</text>
</comment>
<sequence length="279" mass="27961">MRFTTSASVALVASLAALGEASHPFHARSGKFHHARGYNNTSDAVSSVFVIPTPLEQTPQVTPSVPLSTGAARHDPHDPQAAASTQTSVEDLTLTYTLGGATTSVVTTTVQRTATNTVFATVTPEAGSNKEAVADGEPTTTISTTSTTTSIVTVYPASSSAVVGGSNAGSSDGSCNGATVTVTEKETVTVTAGATATDASSNSVAHAVNEADITSAVQKQVAEPTTSAGSPAISAPAAPAVPAGPPYGNGTFPTFRKAPAPSGFLTSKLPLPSNFARRM</sequence>
<accession>A0ABR3YDR4</accession>
<feature type="region of interest" description="Disordered" evidence="1">
    <location>
        <begin position="218"/>
        <end position="237"/>
    </location>
</feature>
<dbReference type="Proteomes" id="UP001583193">
    <property type="component" value="Unassembled WGS sequence"/>
</dbReference>
<keyword evidence="2" id="KW-0732">Signal</keyword>
<evidence type="ECO:0000313" key="4">
    <source>
        <dbReference type="Proteomes" id="UP001583193"/>
    </source>
</evidence>
<keyword evidence="4" id="KW-1185">Reference proteome</keyword>
<feature type="signal peptide" evidence="2">
    <location>
        <begin position="1"/>
        <end position="21"/>
    </location>
</feature>
<organism evidence="3 4">
    <name type="scientific">Paecilomyces lecythidis</name>
    <dbReference type="NCBI Taxonomy" id="3004212"/>
    <lineage>
        <taxon>Eukaryota</taxon>
        <taxon>Fungi</taxon>
        <taxon>Dikarya</taxon>
        <taxon>Ascomycota</taxon>
        <taxon>Pezizomycotina</taxon>
        <taxon>Eurotiomycetes</taxon>
        <taxon>Eurotiomycetidae</taxon>
        <taxon>Eurotiales</taxon>
        <taxon>Thermoascaceae</taxon>
        <taxon>Paecilomyces</taxon>
    </lineage>
</organism>
<feature type="region of interest" description="Disordered" evidence="1">
    <location>
        <begin position="57"/>
        <end position="87"/>
    </location>
</feature>
<gene>
    <name evidence="3" type="ORF">Plec18167_000207</name>
</gene>